<feature type="region of interest" description="Disordered" evidence="1">
    <location>
        <begin position="90"/>
        <end position="121"/>
    </location>
</feature>
<protein>
    <submittedName>
        <fullName evidence="2">Uncharacterized protein</fullName>
    </submittedName>
</protein>
<evidence type="ECO:0000313" key="2">
    <source>
        <dbReference type="EMBL" id="KAJ3991422.1"/>
    </source>
</evidence>
<dbReference type="Proteomes" id="UP001163828">
    <property type="component" value="Unassembled WGS sequence"/>
</dbReference>
<sequence>MNGIVIKIARRVAESKFDDGSDGEHNGWFQEVQEFQTEADANQKILKPEIGKLAEELKEKTKQISGNKCFDLPGKPMGLSGIQKRYTKHIRNENEDGTKKAAGKGPRNRPKKQQKSSRKVVEKVKFENEKFNYSKLEDAHHHNRNKGQGLDNVASQIPIVYHQVQGRYGNPRFPKFWKVPESQWVNNQSPNFRKFWRDAQNERRSRGWSQNDGNCHNQVQMSCLNEHRGDWTHYCWSQHYQSHALGVTWHIHRRIEDRR</sequence>
<proteinExistence type="predicted"/>
<keyword evidence="3" id="KW-1185">Reference proteome</keyword>
<reference evidence="2" key="1">
    <citation type="submission" date="2022-08" db="EMBL/GenBank/DDBJ databases">
        <authorList>
            <consortium name="DOE Joint Genome Institute"/>
            <person name="Min B."/>
            <person name="Riley R."/>
            <person name="Sierra-Patev S."/>
            <person name="Naranjo-Ortiz M."/>
            <person name="Looney B."/>
            <person name="Konkel Z."/>
            <person name="Slot J.C."/>
            <person name="Sakamoto Y."/>
            <person name="Steenwyk J.L."/>
            <person name="Rokas A."/>
            <person name="Carro J."/>
            <person name="Camarero S."/>
            <person name="Ferreira P."/>
            <person name="Molpeceres G."/>
            <person name="Ruiz-Duenas F.J."/>
            <person name="Serrano A."/>
            <person name="Henrissat B."/>
            <person name="Drula E."/>
            <person name="Hughes K.W."/>
            <person name="Mata J.L."/>
            <person name="Ishikawa N.K."/>
            <person name="Vargas-Isla R."/>
            <person name="Ushijima S."/>
            <person name="Smith C.A."/>
            <person name="Ahrendt S."/>
            <person name="Andreopoulos W."/>
            <person name="He G."/>
            <person name="Labutti K."/>
            <person name="Lipzen A."/>
            <person name="Ng V."/>
            <person name="Sandor L."/>
            <person name="Barry K."/>
            <person name="Martinez A.T."/>
            <person name="Xiao Y."/>
            <person name="Gibbons J.G."/>
            <person name="Terashima K."/>
            <person name="Hibbett D.S."/>
            <person name="Grigoriev I.V."/>
        </authorList>
    </citation>
    <scope>NUCLEOTIDE SEQUENCE</scope>
    <source>
        <strain evidence="2">TFB10827</strain>
    </source>
</reference>
<dbReference type="EMBL" id="MU791042">
    <property type="protein sequence ID" value="KAJ3991422.1"/>
    <property type="molecule type" value="Genomic_DNA"/>
</dbReference>
<organism evidence="2 3">
    <name type="scientific">Lentinula boryana</name>
    <dbReference type="NCBI Taxonomy" id="40481"/>
    <lineage>
        <taxon>Eukaryota</taxon>
        <taxon>Fungi</taxon>
        <taxon>Dikarya</taxon>
        <taxon>Basidiomycota</taxon>
        <taxon>Agaricomycotina</taxon>
        <taxon>Agaricomycetes</taxon>
        <taxon>Agaricomycetidae</taxon>
        <taxon>Agaricales</taxon>
        <taxon>Marasmiineae</taxon>
        <taxon>Omphalotaceae</taxon>
        <taxon>Lentinula</taxon>
    </lineage>
</organism>
<comment type="caution">
    <text evidence="2">The sequence shown here is derived from an EMBL/GenBank/DDBJ whole genome shotgun (WGS) entry which is preliminary data.</text>
</comment>
<feature type="compositionally biased region" description="Basic and acidic residues" evidence="1">
    <location>
        <begin position="90"/>
        <end position="99"/>
    </location>
</feature>
<name>A0ABQ8PY96_9AGAR</name>
<feature type="compositionally biased region" description="Basic residues" evidence="1">
    <location>
        <begin position="106"/>
        <end position="118"/>
    </location>
</feature>
<evidence type="ECO:0000256" key="1">
    <source>
        <dbReference type="SAM" id="MobiDB-lite"/>
    </source>
</evidence>
<accession>A0ABQ8PY96</accession>
<evidence type="ECO:0000313" key="3">
    <source>
        <dbReference type="Proteomes" id="UP001163828"/>
    </source>
</evidence>
<gene>
    <name evidence="2" type="ORF">F5050DRAFT_1716103</name>
</gene>